<dbReference type="AlphaFoldDB" id="A0AAE3GMU1"/>
<proteinExistence type="predicted"/>
<keyword evidence="2" id="KW-1185">Reference proteome</keyword>
<dbReference type="EMBL" id="JAMTCK010000016">
    <property type="protein sequence ID" value="MCP2168883.1"/>
    <property type="molecule type" value="Genomic_DNA"/>
</dbReference>
<evidence type="ECO:0000313" key="2">
    <source>
        <dbReference type="Proteomes" id="UP001206128"/>
    </source>
</evidence>
<comment type="caution">
    <text evidence="1">The sequence shown here is derived from an EMBL/GenBank/DDBJ whole genome shotgun (WGS) entry which is preliminary data.</text>
</comment>
<protein>
    <submittedName>
        <fullName evidence="1">Uncharacterized protein</fullName>
    </submittedName>
</protein>
<reference evidence="1" key="1">
    <citation type="submission" date="2022-06" db="EMBL/GenBank/DDBJ databases">
        <title>Genomic Encyclopedia of Archaeal and Bacterial Type Strains, Phase II (KMG-II): from individual species to whole genera.</title>
        <authorList>
            <person name="Goeker M."/>
        </authorList>
    </citation>
    <scope>NUCLEOTIDE SEQUENCE</scope>
    <source>
        <strain evidence="1">DSM 43935</strain>
    </source>
</reference>
<evidence type="ECO:0000313" key="1">
    <source>
        <dbReference type="EMBL" id="MCP2168883.1"/>
    </source>
</evidence>
<accession>A0AAE3GMU1</accession>
<name>A0AAE3GMU1_9PSEU</name>
<dbReference type="RefSeq" id="WP_253777151.1">
    <property type="nucleotide sequence ID" value="NZ_JAMTCK010000016.1"/>
</dbReference>
<organism evidence="1 2">
    <name type="scientific">Goodfellowiella coeruleoviolacea</name>
    <dbReference type="NCBI Taxonomy" id="334858"/>
    <lineage>
        <taxon>Bacteria</taxon>
        <taxon>Bacillati</taxon>
        <taxon>Actinomycetota</taxon>
        <taxon>Actinomycetes</taxon>
        <taxon>Pseudonocardiales</taxon>
        <taxon>Pseudonocardiaceae</taxon>
        <taxon>Goodfellowiella</taxon>
    </lineage>
</organism>
<gene>
    <name evidence="1" type="ORF">LX83_005763</name>
</gene>
<dbReference type="Proteomes" id="UP001206128">
    <property type="component" value="Unassembled WGS sequence"/>
</dbReference>
<sequence length="94" mass="10300">MIEEPEAEHVWWKSTRDGLCHAVSLDQAKGTRDGMYDAACTKVLTESTTDKRDFPDAERCPYCLSAMGEKLVAVALALVMCVANGLRPGGRPTR</sequence>